<dbReference type="Pfam" id="PF02470">
    <property type="entry name" value="MlaD"/>
    <property type="match status" value="1"/>
</dbReference>
<dbReference type="GO" id="GO:0005576">
    <property type="term" value="C:extracellular region"/>
    <property type="evidence" value="ECO:0007669"/>
    <property type="project" value="TreeGrafter"/>
</dbReference>
<gene>
    <name evidence="4" type="ORF">DJ010_06285</name>
</gene>
<dbReference type="OrthoDB" id="9774928at2"/>
<evidence type="ECO:0000313" key="5">
    <source>
        <dbReference type="Proteomes" id="UP000245507"/>
    </source>
</evidence>
<dbReference type="InterPro" id="IPR052336">
    <property type="entry name" value="MlaD_Phospholipid_Transporter"/>
</dbReference>
<accession>A0A316TKA2</accession>
<keyword evidence="5" id="KW-1185">Reference proteome</keyword>
<dbReference type="PANTHER" id="PTHR33371">
    <property type="entry name" value="INTERMEMBRANE PHOSPHOLIPID TRANSPORT SYSTEM BINDING PROTEIN MLAD-RELATED"/>
    <property type="match status" value="1"/>
</dbReference>
<dbReference type="RefSeq" id="WP_109692777.1">
    <property type="nucleotide sequence ID" value="NZ_QGDD01000002.1"/>
</dbReference>
<reference evidence="4 5" key="1">
    <citation type="submission" date="2018-05" db="EMBL/GenBank/DDBJ databases">
        <title>Nocardioides silvaticus genome.</title>
        <authorList>
            <person name="Li C."/>
            <person name="Wang G."/>
        </authorList>
    </citation>
    <scope>NUCLEOTIDE SEQUENCE [LARGE SCALE GENOMIC DNA]</scope>
    <source>
        <strain evidence="4 5">CCTCC AB 2018079</strain>
    </source>
</reference>
<dbReference type="PROSITE" id="PS51257">
    <property type="entry name" value="PROKAR_LIPOPROTEIN"/>
    <property type="match status" value="1"/>
</dbReference>
<dbReference type="Proteomes" id="UP000245507">
    <property type="component" value="Unassembled WGS sequence"/>
</dbReference>
<evidence type="ECO:0000259" key="3">
    <source>
        <dbReference type="Pfam" id="PF02470"/>
    </source>
</evidence>
<feature type="signal peptide" evidence="2">
    <location>
        <begin position="1"/>
        <end position="22"/>
    </location>
</feature>
<feature type="domain" description="Mce/MlaD" evidence="3">
    <location>
        <begin position="42"/>
        <end position="115"/>
    </location>
</feature>
<dbReference type="NCBIfam" id="TIGR00996">
    <property type="entry name" value="Mtu_fam_mce"/>
    <property type="match status" value="1"/>
</dbReference>
<dbReference type="InterPro" id="IPR003399">
    <property type="entry name" value="Mce/MlaD"/>
</dbReference>
<keyword evidence="2" id="KW-0732">Signal</keyword>
<dbReference type="EMBL" id="QGDD01000002">
    <property type="protein sequence ID" value="PWN03689.1"/>
    <property type="molecule type" value="Genomic_DNA"/>
</dbReference>
<comment type="caution">
    <text evidence="4">The sequence shown here is derived from an EMBL/GenBank/DDBJ whole genome shotgun (WGS) entry which is preliminary data.</text>
</comment>
<evidence type="ECO:0000313" key="4">
    <source>
        <dbReference type="EMBL" id="PWN03689.1"/>
    </source>
</evidence>
<name>A0A316TKA2_9ACTN</name>
<proteinExistence type="predicted"/>
<organism evidence="4 5">
    <name type="scientific">Nocardioides silvaticus</name>
    <dbReference type="NCBI Taxonomy" id="2201891"/>
    <lineage>
        <taxon>Bacteria</taxon>
        <taxon>Bacillati</taxon>
        <taxon>Actinomycetota</taxon>
        <taxon>Actinomycetes</taxon>
        <taxon>Propionibacteriales</taxon>
        <taxon>Nocardioidaceae</taxon>
        <taxon>Nocardioides</taxon>
    </lineage>
</organism>
<dbReference type="AlphaFoldDB" id="A0A316TKA2"/>
<evidence type="ECO:0000256" key="2">
    <source>
        <dbReference type="SAM" id="SignalP"/>
    </source>
</evidence>
<feature type="chain" id="PRO_5038775340" description="Mce/MlaD domain-containing protein" evidence="2">
    <location>
        <begin position="23"/>
        <end position="411"/>
    </location>
</feature>
<dbReference type="PANTHER" id="PTHR33371:SF15">
    <property type="entry name" value="LIPOPROTEIN LPRN"/>
    <property type="match status" value="1"/>
</dbReference>
<dbReference type="InterPro" id="IPR005693">
    <property type="entry name" value="Mce"/>
</dbReference>
<evidence type="ECO:0000256" key="1">
    <source>
        <dbReference type="SAM" id="MobiDB-lite"/>
    </source>
</evidence>
<protein>
    <recommendedName>
        <fullName evidence="3">Mce/MlaD domain-containing protein</fullName>
    </recommendedName>
</protein>
<feature type="region of interest" description="Disordered" evidence="1">
    <location>
        <begin position="359"/>
        <end position="393"/>
    </location>
</feature>
<feature type="compositionally biased region" description="Basic and acidic residues" evidence="1">
    <location>
        <begin position="370"/>
        <end position="385"/>
    </location>
</feature>
<sequence>MTSRTRTGAATVVALGVLAAAAGCSTTMRDLPIPGTGVSGDTIEIKAEFDEALNLAEGAPVKVNGVDSGKVKSIGIDDYTAVVTMEVRTDAELHEGATARLRYTTPLGELFVDVTNPAEGADLDDGTTLGLAETETAPTVEDALAQASLLINGGGLDQLQTITEELNTALNGNEADVRLLLEQSATFLTQANATTASIDAVLTSLDSLSGTLDARQDVINRAMREIRPAAAVLRRATPELTGLLEAVRRFASAADDTVRATRSQLFALLAETEPVLAELASNRGRFKDMLRSLTSAADALRGVVPGDYGSISLDLHLDEFKVGNIPGLQGILDLLGITAPLGDVLDALGLDDLLGGLSGLLPRPTSDPGTTRDEGEQGDGTERPGRGPVGDDLLLPLSLDGVLDELLGGGA</sequence>